<gene>
    <name evidence="2" type="ORF">NCTC10797_00770</name>
</gene>
<dbReference type="InterPro" id="IPR024775">
    <property type="entry name" value="DinB-like"/>
</dbReference>
<dbReference type="Pfam" id="PF12867">
    <property type="entry name" value="DinB_2"/>
    <property type="match status" value="1"/>
</dbReference>
<feature type="domain" description="DinB-like" evidence="1">
    <location>
        <begin position="12"/>
        <end position="163"/>
    </location>
</feature>
<dbReference type="Proteomes" id="UP000290439">
    <property type="component" value="Chromosome"/>
</dbReference>
<evidence type="ECO:0000259" key="1">
    <source>
        <dbReference type="Pfam" id="PF12867"/>
    </source>
</evidence>
<protein>
    <submittedName>
        <fullName evidence="2">DinB superfamily</fullName>
    </submittedName>
</protein>
<dbReference type="SUPFAM" id="SSF109854">
    <property type="entry name" value="DinB/YfiT-like putative metalloenzymes"/>
    <property type="match status" value="1"/>
</dbReference>
<evidence type="ECO:0000313" key="3">
    <source>
        <dbReference type="Proteomes" id="UP000290439"/>
    </source>
</evidence>
<name>A0A4U8VYG4_9NOCA</name>
<dbReference type="InterPro" id="IPR034660">
    <property type="entry name" value="DinB/YfiT-like"/>
</dbReference>
<dbReference type="EMBL" id="LR215973">
    <property type="protein sequence ID" value="VFA97014.1"/>
    <property type="molecule type" value="Genomic_DNA"/>
</dbReference>
<proteinExistence type="predicted"/>
<dbReference type="RefSeq" id="WP_165448818.1">
    <property type="nucleotide sequence ID" value="NZ_JARWOB010000020.1"/>
</dbReference>
<sequence length="173" mass="19393">MPDSRHDLLTWQFELTWALADYHLAALTEDDFLAEPGPLCWTVRQDADGRWRPDWADTEPDPIPVPTIAWLSWHIDWWWSTALDQLSGRPLRTRESVHWAGTGAGAVERIRQLRDEWLAGIGALGEADLDAPVAYPWPAEAGLTVAHLAAWVNAELMKNIAEIGQLRLARAAG</sequence>
<dbReference type="AlphaFoldDB" id="A0A4U8VYG4"/>
<organism evidence="2 3">
    <name type="scientific">Nocardia cyriacigeorgica</name>
    <dbReference type="NCBI Taxonomy" id="135487"/>
    <lineage>
        <taxon>Bacteria</taxon>
        <taxon>Bacillati</taxon>
        <taxon>Actinomycetota</taxon>
        <taxon>Actinomycetes</taxon>
        <taxon>Mycobacteriales</taxon>
        <taxon>Nocardiaceae</taxon>
        <taxon>Nocardia</taxon>
    </lineage>
</organism>
<reference evidence="2 3" key="1">
    <citation type="submission" date="2019-02" db="EMBL/GenBank/DDBJ databases">
        <authorList>
            <consortium name="Pathogen Informatics"/>
        </authorList>
    </citation>
    <scope>NUCLEOTIDE SEQUENCE [LARGE SCALE GENOMIC DNA]</scope>
    <source>
        <strain evidence="2 3">3012STDY6756504</strain>
    </source>
</reference>
<accession>A0A4U8VYG4</accession>
<evidence type="ECO:0000313" key="2">
    <source>
        <dbReference type="EMBL" id="VFA97014.1"/>
    </source>
</evidence>